<dbReference type="Proteomes" id="UP000293342">
    <property type="component" value="Unassembled WGS sequence"/>
</dbReference>
<dbReference type="OrthoDB" id="3774915at2"/>
<dbReference type="AlphaFoldDB" id="A0A4R0IVR6"/>
<dbReference type="RefSeq" id="WP_131519154.1">
    <property type="nucleotide sequence ID" value="NZ_SJKD01000016.1"/>
</dbReference>
<evidence type="ECO:0000313" key="2">
    <source>
        <dbReference type="Proteomes" id="UP000293342"/>
    </source>
</evidence>
<dbReference type="Gene3D" id="3.40.630.30">
    <property type="match status" value="1"/>
</dbReference>
<keyword evidence="1" id="KW-0808">Transferase</keyword>
<dbReference type="EMBL" id="SJKD01000016">
    <property type="protein sequence ID" value="TCC36664.1"/>
    <property type="molecule type" value="Genomic_DNA"/>
</dbReference>
<protein>
    <submittedName>
        <fullName evidence="1">N-acetyltransferase</fullName>
    </submittedName>
</protein>
<comment type="caution">
    <text evidence="1">The sequence shown here is derived from an EMBL/GenBank/DDBJ whole genome shotgun (WGS) entry which is preliminary data.</text>
</comment>
<gene>
    <name evidence="1" type="ORF">E0H75_41090</name>
</gene>
<sequence>MTGRPFVPSDFVVPTELIRPQFRLEPLGPEHNAADYAAWTGSIDHIRSTPGFQGRWPPADGMSLEANLGDLQRHADDFARRRGFTYTVLETGSGDVIGCVYIYPSRADEQIADVRSWVRVERAELDVAVYEAVSSWLATLWPFETIDYASR</sequence>
<evidence type="ECO:0000313" key="1">
    <source>
        <dbReference type="EMBL" id="TCC36664.1"/>
    </source>
</evidence>
<accession>A0A4R0IVR6</accession>
<keyword evidence="2" id="KW-1185">Reference proteome</keyword>
<name>A0A4R0IVR6_9ACTN</name>
<reference evidence="1 2" key="1">
    <citation type="submission" date="2019-02" db="EMBL/GenBank/DDBJ databases">
        <title>Kribbella capetownensis sp. nov. and Kribbella speibonae sp. nov., isolated from soil.</title>
        <authorList>
            <person name="Curtis S.M."/>
            <person name="Norton I."/>
            <person name="Everest G.J."/>
            <person name="Meyers P.R."/>
        </authorList>
    </citation>
    <scope>NUCLEOTIDE SEQUENCE [LARGE SCALE GENOMIC DNA]</scope>
    <source>
        <strain evidence="1 2">YM53</strain>
    </source>
</reference>
<organism evidence="1 2">
    <name type="scientific">Kribbella capetownensis</name>
    <dbReference type="NCBI Taxonomy" id="1572659"/>
    <lineage>
        <taxon>Bacteria</taxon>
        <taxon>Bacillati</taxon>
        <taxon>Actinomycetota</taxon>
        <taxon>Actinomycetes</taxon>
        <taxon>Propionibacteriales</taxon>
        <taxon>Kribbellaceae</taxon>
        <taxon>Kribbella</taxon>
    </lineage>
</organism>
<dbReference type="GO" id="GO:0016740">
    <property type="term" value="F:transferase activity"/>
    <property type="evidence" value="ECO:0007669"/>
    <property type="project" value="UniProtKB-KW"/>
</dbReference>
<proteinExistence type="predicted"/>